<proteinExistence type="predicted"/>
<reference evidence="1" key="2">
    <citation type="submission" date="2020-11" db="EMBL/GenBank/DDBJ databases">
        <authorList>
            <person name="McCartney M.A."/>
            <person name="Auch B."/>
            <person name="Kono T."/>
            <person name="Mallez S."/>
            <person name="Becker A."/>
            <person name="Gohl D.M."/>
            <person name="Silverstein K.A.T."/>
            <person name="Koren S."/>
            <person name="Bechman K.B."/>
            <person name="Herman A."/>
            <person name="Abrahante J.E."/>
            <person name="Garbe J."/>
        </authorList>
    </citation>
    <scope>NUCLEOTIDE SEQUENCE</scope>
    <source>
        <strain evidence="1">Duluth1</strain>
        <tissue evidence="1">Whole animal</tissue>
    </source>
</reference>
<sequence length="105" mass="12173">MIPEIKLMAACGLDEKKQRAWLELITDGINEGPKVLLRQPKIRSAIISQPELLKWYSKTRVELELLYLKKMIQTRQCTDIYGVVNEFNTILQANEGRILQVIVDF</sequence>
<evidence type="ECO:0000313" key="2">
    <source>
        <dbReference type="Proteomes" id="UP000828390"/>
    </source>
</evidence>
<reference evidence="1" key="1">
    <citation type="journal article" date="2019" name="bioRxiv">
        <title>The Genome of the Zebra Mussel, Dreissena polymorpha: A Resource for Invasive Species Research.</title>
        <authorList>
            <person name="McCartney M.A."/>
            <person name="Auch B."/>
            <person name="Kono T."/>
            <person name="Mallez S."/>
            <person name="Zhang Y."/>
            <person name="Obille A."/>
            <person name="Becker A."/>
            <person name="Abrahante J.E."/>
            <person name="Garbe J."/>
            <person name="Badalamenti J.P."/>
            <person name="Herman A."/>
            <person name="Mangelson H."/>
            <person name="Liachko I."/>
            <person name="Sullivan S."/>
            <person name="Sone E.D."/>
            <person name="Koren S."/>
            <person name="Silverstein K.A.T."/>
            <person name="Beckman K.B."/>
            <person name="Gohl D.M."/>
        </authorList>
    </citation>
    <scope>NUCLEOTIDE SEQUENCE</scope>
    <source>
        <strain evidence="1">Duluth1</strain>
        <tissue evidence="1">Whole animal</tissue>
    </source>
</reference>
<protein>
    <submittedName>
        <fullName evidence="1">Uncharacterized protein</fullName>
    </submittedName>
</protein>
<evidence type="ECO:0000313" key="1">
    <source>
        <dbReference type="EMBL" id="KAH3874519.1"/>
    </source>
</evidence>
<organism evidence="1 2">
    <name type="scientific">Dreissena polymorpha</name>
    <name type="common">Zebra mussel</name>
    <name type="synonym">Mytilus polymorpha</name>
    <dbReference type="NCBI Taxonomy" id="45954"/>
    <lineage>
        <taxon>Eukaryota</taxon>
        <taxon>Metazoa</taxon>
        <taxon>Spiralia</taxon>
        <taxon>Lophotrochozoa</taxon>
        <taxon>Mollusca</taxon>
        <taxon>Bivalvia</taxon>
        <taxon>Autobranchia</taxon>
        <taxon>Heteroconchia</taxon>
        <taxon>Euheterodonta</taxon>
        <taxon>Imparidentia</taxon>
        <taxon>Neoheterodontei</taxon>
        <taxon>Myida</taxon>
        <taxon>Dreissenoidea</taxon>
        <taxon>Dreissenidae</taxon>
        <taxon>Dreissena</taxon>
    </lineage>
</organism>
<dbReference type="AlphaFoldDB" id="A0A9D4ME59"/>
<dbReference type="EMBL" id="JAIWYP010000002">
    <property type="protein sequence ID" value="KAH3874519.1"/>
    <property type="molecule type" value="Genomic_DNA"/>
</dbReference>
<dbReference type="Proteomes" id="UP000828390">
    <property type="component" value="Unassembled WGS sequence"/>
</dbReference>
<gene>
    <name evidence="1" type="ORF">DPMN_037764</name>
</gene>
<name>A0A9D4ME59_DREPO</name>
<comment type="caution">
    <text evidence="1">The sequence shown here is derived from an EMBL/GenBank/DDBJ whole genome shotgun (WGS) entry which is preliminary data.</text>
</comment>
<accession>A0A9D4ME59</accession>
<keyword evidence="2" id="KW-1185">Reference proteome</keyword>